<dbReference type="Proteomes" id="UP000093071">
    <property type="component" value="Chromosome I"/>
</dbReference>
<protein>
    <recommendedName>
        <fullName evidence="3">DUF1631 domain-containing protein</fullName>
    </recommendedName>
</protein>
<proteinExistence type="predicted"/>
<organism evidence="1 2">
    <name type="scientific">Xanthomonas translucens pv. translucens DSM 18974</name>
    <dbReference type="NCBI Taxonomy" id="1261556"/>
    <lineage>
        <taxon>Bacteria</taxon>
        <taxon>Pseudomonadati</taxon>
        <taxon>Pseudomonadota</taxon>
        <taxon>Gammaproteobacteria</taxon>
        <taxon>Lysobacterales</taxon>
        <taxon>Lysobacteraceae</taxon>
        <taxon>Xanthomonas</taxon>
        <taxon>Xanthomonas translucens group</taxon>
    </lineage>
</organism>
<dbReference type="Pfam" id="PF07793">
    <property type="entry name" value="DUF1631"/>
    <property type="match status" value="2"/>
</dbReference>
<dbReference type="EMBL" id="LT604072">
    <property type="protein sequence ID" value="SCB03859.1"/>
    <property type="molecule type" value="Genomic_DNA"/>
</dbReference>
<reference evidence="2" key="1">
    <citation type="submission" date="2016-07" db="EMBL/GenBank/DDBJ databases">
        <authorList>
            <person name="Jaenicke Sebastian"/>
        </authorList>
    </citation>
    <scope>NUCLEOTIDE SEQUENCE [LARGE SCALE GENOMIC DNA]</scope>
</reference>
<dbReference type="PATRIC" id="fig|1261556.5.peg.1132"/>
<sequence length="388" mass="43003">MIIAEYAEELLPSRNSDLLDQVRDVVSVPLAEAFGEVLDVLADALLRLAERAGATQNDYFEAIQLLRQQREPIAARFRGHLAQAWQALEAGRPLSVERTLTCARGDLSLVSAQELDVRLAVCNLASAIQHRWRPELMRLNRFLGFIAGGPRIDADTNPFVPEHVGAAVHAALHGLVLAPQVQLAIVRICEQELQERVGELYARLEQRLDQVARARSLPTARTRRRAIPRNGASGEDATPDWISRFFETRHAAASLSAAPRARWTRMRAPVALAAAVAPEAPPAEPEPAPASDFDHRTAEYFRTLAMGTWLDFVDREGRVQPGKLSWVSPISSRLMFVNRRGGRLCVASPEALAMMVQLDRLRLHRDDDAFYSAMQGAVDRLQRVAVAA</sequence>
<evidence type="ECO:0000313" key="2">
    <source>
        <dbReference type="Proteomes" id="UP000093071"/>
    </source>
</evidence>
<accession>A0A1C3TKW8</accession>
<evidence type="ECO:0000313" key="1">
    <source>
        <dbReference type="EMBL" id="SCB03859.1"/>
    </source>
</evidence>
<dbReference type="AlphaFoldDB" id="A0A1C3TKW8"/>
<evidence type="ECO:0008006" key="3">
    <source>
        <dbReference type="Google" id="ProtNLM"/>
    </source>
</evidence>
<gene>
    <name evidence="1" type="ORF">BN444_03924</name>
</gene>
<name>A0A1C3TKW8_XANCT</name>
<dbReference type="InterPro" id="IPR012434">
    <property type="entry name" value="DUF1631"/>
</dbReference>